<dbReference type="AlphaFoldDB" id="A0A0P9D7I0"/>
<keyword evidence="2" id="KW-0503">Monooxygenase</keyword>
<dbReference type="Proteomes" id="UP000050509">
    <property type="component" value="Unassembled WGS sequence"/>
</dbReference>
<sequence length="72" mass="7867">AGRHHLAFMPFGAGPRKCIGNNLAEMEGPLVLAYGAQRFDFRLAPGYQPELEVAITLRPKHGMPMSIHPRGA</sequence>
<evidence type="ECO:0008006" key="5">
    <source>
        <dbReference type="Google" id="ProtNLM"/>
    </source>
</evidence>
<gene>
    <name evidence="3" type="ORF">SE17_07490</name>
</gene>
<comment type="similarity">
    <text evidence="2">Belongs to the cytochrome P450 family.</text>
</comment>
<dbReference type="GO" id="GO:0005506">
    <property type="term" value="F:iron ion binding"/>
    <property type="evidence" value="ECO:0007669"/>
    <property type="project" value="InterPro"/>
</dbReference>
<dbReference type="GO" id="GO:0016705">
    <property type="term" value="F:oxidoreductase activity, acting on paired donors, with incorporation or reduction of molecular oxygen"/>
    <property type="evidence" value="ECO:0007669"/>
    <property type="project" value="InterPro"/>
</dbReference>
<comment type="cofactor">
    <cofactor evidence="1">
        <name>heme</name>
        <dbReference type="ChEBI" id="CHEBI:30413"/>
    </cofactor>
</comment>
<dbReference type="GO" id="GO:0004497">
    <property type="term" value="F:monooxygenase activity"/>
    <property type="evidence" value="ECO:0007669"/>
    <property type="project" value="UniProtKB-KW"/>
</dbReference>
<keyword evidence="4" id="KW-1185">Reference proteome</keyword>
<dbReference type="Gene3D" id="1.10.630.10">
    <property type="entry name" value="Cytochrome P450"/>
    <property type="match status" value="1"/>
</dbReference>
<dbReference type="PANTHER" id="PTHR24301:SF2">
    <property type="entry name" value="THROMBOXANE-A SYNTHASE"/>
    <property type="match status" value="1"/>
</dbReference>
<evidence type="ECO:0000256" key="1">
    <source>
        <dbReference type="PIRSR" id="PIRSR602401-1"/>
    </source>
</evidence>
<evidence type="ECO:0000256" key="2">
    <source>
        <dbReference type="RuleBase" id="RU000461"/>
    </source>
</evidence>
<feature type="non-terminal residue" evidence="3">
    <location>
        <position position="1"/>
    </location>
</feature>
<organism evidence="3 4">
    <name type="scientific">Kouleothrix aurantiaca</name>
    <dbReference type="NCBI Taxonomy" id="186479"/>
    <lineage>
        <taxon>Bacteria</taxon>
        <taxon>Bacillati</taxon>
        <taxon>Chloroflexota</taxon>
        <taxon>Chloroflexia</taxon>
        <taxon>Chloroflexales</taxon>
        <taxon>Roseiflexineae</taxon>
        <taxon>Roseiflexaceae</taxon>
        <taxon>Kouleothrix</taxon>
    </lineage>
</organism>
<keyword evidence="1 2" id="KW-0479">Metal-binding</keyword>
<protein>
    <recommendedName>
        <fullName evidence="5">Cytochrome</fullName>
    </recommendedName>
</protein>
<name>A0A0P9D7I0_9CHLR</name>
<feature type="binding site" description="axial binding residue" evidence="1">
    <location>
        <position position="18"/>
    </location>
    <ligand>
        <name>heme</name>
        <dbReference type="ChEBI" id="CHEBI:30413"/>
    </ligand>
    <ligandPart>
        <name>Fe</name>
        <dbReference type="ChEBI" id="CHEBI:18248"/>
    </ligandPart>
</feature>
<accession>A0A0P9D7I0</accession>
<dbReference type="PROSITE" id="PS00086">
    <property type="entry name" value="CYTOCHROME_P450"/>
    <property type="match status" value="1"/>
</dbReference>
<dbReference type="Pfam" id="PF00067">
    <property type="entry name" value="p450"/>
    <property type="match status" value="1"/>
</dbReference>
<dbReference type="InterPro" id="IPR001128">
    <property type="entry name" value="Cyt_P450"/>
</dbReference>
<keyword evidence="1 2" id="KW-0408">Iron</keyword>
<keyword evidence="2" id="KW-0560">Oxidoreductase</keyword>
<dbReference type="InterPro" id="IPR002401">
    <property type="entry name" value="Cyt_P450_E_grp-I"/>
</dbReference>
<dbReference type="GO" id="GO:0020037">
    <property type="term" value="F:heme binding"/>
    <property type="evidence" value="ECO:0007669"/>
    <property type="project" value="InterPro"/>
</dbReference>
<dbReference type="PRINTS" id="PR00463">
    <property type="entry name" value="EP450I"/>
</dbReference>
<dbReference type="InterPro" id="IPR017972">
    <property type="entry name" value="Cyt_P450_CS"/>
</dbReference>
<comment type="caution">
    <text evidence="3">The sequence shown here is derived from an EMBL/GenBank/DDBJ whole genome shotgun (WGS) entry which is preliminary data.</text>
</comment>
<dbReference type="SUPFAM" id="SSF48264">
    <property type="entry name" value="Cytochrome P450"/>
    <property type="match status" value="1"/>
</dbReference>
<keyword evidence="1 2" id="KW-0349">Heme</keyword>
<reference evidence="3 4" key="1">
    <citation type="submission" date="2015-09" db="EMBL/GenBank/DDBJ databases">
        <title>Draft genome sequence of Kouleothrix aurantiaca JCM 19913.</title>
        <authorList>
            <person name="Hemp J."/>
        </authorList>
    </citation>
    <scope>NUCLEOTIDE SEQUENCE [LARGE SCALE GENOMIC DNA]</scope>
    <source>
        <strain evidence="3 4">COM-B</strain>
    </source>
</reference>
<evidence type="ECO:0000313" key="4">
    <source>
        <dbReference type="Proteomes" id="UP000050509"/>
    </source>
</evidence>
<dbReference type="EMBL" id="LJCR01000175">
    <property type="protein sequence ID" value="KPV53803.1"/>
    <property type="molecule type" value="Genomic_DNA"/>
</dbReference>
<dbReference type="PANTHER" id="PTHR24301">
    <property type="entry name" value="THROMBOXANE-A SYNTHASE"/>
    <property type="match status" value="1"/>
</dbReference>
<proteinExistence type="inferred from homology"/>
<dbReference type="InterPro" id="IPR036396">
    <property type="entry name" value="Cyt_P450_sf"/>
</dbReference>
<evidence type="ECO:0000313" key="3">
    <source>
        <dbReference type="EMBL" id="KPV53803.1"/>
    </source>
</evidence>